<keyword evidence="3 6" id="KW-0812">Transmembrane</keyword>
<dbReference type="PANTHER" id="PTHR23513:SF6">
    <property type="entry name" value="MAJOR FACILITATOR SUPERFAMILY ASSOCIATED DOMAIN-CONTAINING PROTEIN"/>
    <property type="match status" value="1"/>
</dbReference>
<dbReference type="Gene3D" id="1.20.1250.20">
    <property type="entry name" value="MFS general substrate transporter like domains"/>
    <property type="match status" value="1"/>
</dbReference>
<feature type="transmembrane region" description="Helical" evidence="6">
    <location>
        <begin position="167"/>
        <end position="187"/>
    </location>
</feature>
<feature type="transmembrane region" description="Helical" evidence="6">
    <location>
        <begin position="283"/>
        <end position="303"/>
    </location>
</feature>
<evidence type="ECO:0000256" key="3">
    <source>
        <dbReference type="ARBA" id="ARBA00022692"/>
    </source>
</evidence>
<feature type="domain" description="Major facilitator superfamily (MFS) profile" evidence="7">
    <location>
        <begin position="1"/>
        <end position="396"/>
    </location>
</feature>
<dbReference type="Pfam" id="PF07690">
    <property type="entry name" value="MFS_1"/>
    <property type="match status" value="1"/>
</dbReference>
<dbReference type="Proteomes" id="UP001597168">
    <property type="component" value="Unassembled WGS sequence"/>
</dbReference>
<dbReference type="CDD" id="cd06173">
    <property type="entry name" value="MFS_MefA_like"/>
    <property type="match status" value="1"/>
</dbReference>
<dbReference type="InterPro" id="IPR036259">
    <property type="entry name" value="MFS_trans_sf"/>
</dbReference>
<keyword evidence="2" id="KW-1003">Cell membrane</keyword>
<evidence type="ECO:0000256" key="6">
    <source>
        <dbReference type="SAM" id="Phobius"/>
    </source>
</evidence>
<feature type="transmembrane region" description="Helical" evidence="6">
    <location>
        <begin position="30"/>
        <end position="55"/>
    </location>
</feature>
<comment type="caution">
    <text evidence="8">The sequence shown here is derived from an EMBL/GenBank/DDBJ whole genome shotgun (WGS) entry which is preliminary data.</text>
</comment>
<dbReference type="PROSITE" id="PS50850">
    <property type="entry name" value="MFS"/>
    <property type="match status" value="1"/>
</dbReference>
<dbReference type="EMBL" id="JBHTLK010000073">
    <property type="protein sequence ID" value="MFD1148680.1"/>
    <property type="molecule type" value="Genomic_DNA"/>
</dbReference>
<organism evidence="8 9">
    <name type="scientific">Saccharothrix hoggarensis</name>
    <dbReference type="NCBI Taxonomy" id="913853"/>
    <lineage>
        <taxon>Bacteria</taxon>
        <taxon>Bacillati</taxon>
        <taxon>Actinomycetota</taxon>
        <taxon>Actinomycetes</taxon>
        <taxon>Pseudonocardiales</taxon>
        <taxon>Pseudonocardiaceae</taxon>
        <taxon>Saccharothrix</taxon>
    </lineage>
</organism>
<dbReference type="SUPFAM" id="SSF103473">
    <property type="entry name" value="MFS general substrate transporter"/>
    <property type="match status" value="1"/>
</dbReference>
<feature type="transmembrane region" description="Helical" evidence="6">
    <location>
        <begin position="252"/>
        <end position="271"/>
    </location>
</feature>
<accession>A0ABW3QVT2</accession>
<feature type="transmembrane region" description="Helical" evidence="6">
    <location>
        <begin position="371"/>
        <end position="390"/>
    </location>
</feature>
<evidence type="ECO:0000313" key="9">
    <source>
        <dbReference type="Proteomes" id="UP001597168"/>
    </source>
</evidence>
<keyword evidence="4 6" id="KW-1133">Transmembrane helix</keyword>
<dbReference type="InterPro" id="IPR020846">
    <property type="entry name" value="MFS_dom"/>
</dbReference>
<feature type="transmembrane region" description="Helical" evidence="6">
    <location>
        <begin position="309"/>
        <end position="333"/>
    </location>
</feature>
<evidence type="ECO:0000256" key="5">
    <source>
        <dbReference type="ARBA" id="ARBA00023136"/>
    </source>
</evidence>
<gene>
    <name evidence="8" type="ORF">ACFQ3T_16235</name>
</gene>
<evidence type="ECO:0000256" key="4">
    <source>
        <dbReference type="ARBA" id="ARBA00022989"/>
    </source>
</evidence>
<evidence type="ECO:0000259" key="7">
    <source>
        <dbReference type="PROSITE" id="PS50850"/>
    </source>
</evidence>
<keyword evidence="5 6" id="KW-0472">Membrane</keyword>
<name>A0ABW3QVT2_9PSEU</name>
<dbReference type="InterPro" id="IPR011701">
    <property type="entry name" value="MFS"/>
</dbReference>
<protein>
    <submittedName>
        <fullName evidence="8">MFS transporter</fullName>
    </submittedName>
</protein>
<dbReference type="RefSeq" id="WP_380724101.1">
    <property type="nucleotide sequence ID" value="NZ_JBHTLK010000073.1"/>
</dbReference>
<feature type="transmembrane region" description="Helical" evidence="6">
    <location>
        <begin position="218"/>
        <end position="240"/>
    </location>
</feature>
<dbReference type="PANTHER" id="PTHR23513">
    <property type="entry name" value="INTEGRAL MEMBRANE EFFLUX PROTEIN-RELATED"/>
    <property type="match status" value="1"/>
</dbReference>
<reference evidence="9" key="1">
    <citation type="journal article" date="2019" name="Int. J. Syst. Evol. Microbiol.">
        <title>The Global Catalogue of Microorganisms (GCM) 10K type strain sequencing project: providing services to taxonomists for standard genome sequencing and annotation.</title>
        <authorList>
            <consortium name="The Broad Institute Genomics Platform"/>
            <consortium name="The Broad Institute Genome Sequencing Center for Infectious Disease"/>
            <person name="Wu L."/>
            <person name="Ma J."/>
        </authorList>
    </citation>
    <scope>NUCLEOTIDE SEQUENCE [LARGE SCALE GENOMIC DNA]</scope>
    <source>
        <strain evidence="9">CCUG 60214</strain>
    </source>
</reference>
<evidence type="ECO:0000256" key="2">
    <source>
        <dbReference type="ARBA" id="ARBA00022475"/>
    </source>
</evidence>
<evidence type="ECO:0000256" key="1">
    <source>
        <dbReference type="ARBA" id="ARBA00004651"/>
    </source>
</evidence>
<feature type="transmembrane region" description="Helical" evidence="6">
    <location>
        <begin position="76"/>
        <end position="97"/>
    </location>
</feature>
<proteinExistence type="predicted"/>
<feature type="transmembrane region" description="Helical" evidence="6">
    <location>
        <begin position="345"/>
        <end position="365"/>
    </location>
</feature>
<sequence>MTTPLSRNRDYRLLWVGQALSEAGSSASTIALPLLVLALTGSAAASGLVLGARAAAQLLAGLPAGALVDRWDRRRVMLVCEAVQALAVGGLVVALWFDWADVLHVVLVVVVLGVCRSLSEPAEDAALPALVPESQLSTAVALNAARGYVGQLAGTALGGVLFGLRRWLPFAVEALAHAAAFLALLFVRIPARTAQRAPARHFRREVAEGLKWVWGQPVVRVVAVCAIGLNLFFQAFYLLVLAVAQQRGVPSGQIGVMAAMLGAGGVLGALVAPRLHRSLRPHLSIVGAFWAITALMPLAAVTGNGYQTGAVFAAMAFLAPTANTTITTYQLLLTPDELRGRLSSVMGVALGTAAIAGPAVGGFLAELLRPTPAILTCAAGTALLTLYATASPTLRHLSHHESATPVTSSGLQ</sequence>
<comment type="subcellular location">
    <subcellularLocation>
        <location evidence="1">Cell membrane</location>
        <topology evidence="1">Multi-pass membrane protein</topology>
    </subcellularLocation>
</comment>
<keyword evidence="9" id="KW-1185">Reference proteome</keyword>
<evidence type="ECO:0000313" key="8">
    <source>
        <dbReference type="EMBL" id="MFD1148680.1"/>
    </source>
</evidence>